<dbReference type="AlphaFoldDB" id="A0A520X604"/>
<keyword evidence="2 4" id="KW-0479">Metal-binding</keyword>
<keyword evidence="3 4" id="KW-0408">Iron</keyword>
<keyword evidence="5" id="KW-1133">Transmembrane helix</keyword>
<reference evidence="7 8" key="1">
    <citation type="submission" date="2019-01" db="EMBL/GenBank/DDBJ databases">
        <title>Insights into ecological role of a new deltaproteobacterial order Candidatus Sinidesulfobacterales (Sva0485) by metagenomics and metatranscriptomics.</title>
        <authorList>
            <person name="Tan S."/>
            <person name="Liu J."/>
            <person name="Fang Y."/>
            <person name="Hedlund B."/>
            <person name="Lian Z.-H."/>
            <person name="Huang L.-Y."/>
            <person name="Li J.-T."/>
            <person name="Huang L.-N."/>
            <person name="Li W.-J."/>
            <person name="Jiang H.-C."/>
            <person name="Dong H.-L."/>
            <person name="Shu W.-S."/>
        </authorList>
    </citation>
    <scope>NUCLEOTIDE SEQUENCE [LARGE SCALE GENOMIC DNA]</scope>
    <source>
        <strain evidence="7">AP4</strain>
    </source>
</reference>
<dbReference type="InterPro" id="IPR009056">
    <property type="entry name" value="Cyt_c-like_dom"/>
</dbReference>
<dbReference type="EMBL" id="SHMQ01000058">
    <property type="protein sequence ID" value="RZV36647.1"/>
    <property type="molecule type" value="Genomic_DNA"/>
</dbReference>
<dbReference type="PROSITE" id="PS51007">
    <property type="entry name" value="CYTC"/>
    <property type="match status" value="1"/>
</dbReference>
<dbReference type="GO" id="GO:0009055">
    <property type="term" value="F:electron transfer activity"/>
    <property type="evidence" value="ECO:0007669"/>
    <property type="project" value="InterPro"/>
</dbReference>
<keyword evidence="1 4" id="KW-0349">Heme</keyword>
<evidence type="ECO:0000256" key="1">
    <source>
        <dbReference type="ARBA" id="ARBA00022617"/>
    </source>
</evidence>
<gene>
    <name evidence="7" type="ORF">EVJ48_10160</name>
</gene>
<dbReference type="InterPro" id="IPR036909">
    <property type="entry name" value="Cyt_c-like_dom_sf"/>
</dbReference>
<dbReference type="Gene3D" id="1.10.760.10">
    <property type="entry name" value="Cytochrome c-like domain"/>
    <property type="match status" value="1"/>
</dbReference>
<dbReference type="GO" id="GO:0020037">
    <property type="term" value="F:heme binding"/>
    <property type="evidence" value="ECO:0007669"/>
    <property type="project" value="InterPro"/>
</dbReference>
<dbReference type="SUPFAM" id="SSF46626">
    <property type="entry name" value="Cytochrome c"/>
    <property type="match status" value="1"/>
</dbReference>
<evidence type="ECO:0000256" key="5">
    <source>
        <dbReference type="SAM" id="Phobius"/>
    </source>
</evidence>
<protein>
    <recommendedName>
        <fullName evidence="6">Cytochrome c domain-containing protein</fullName>
    </recommendedName>
</protein>
<feature type="domain" description="Cytochrome c" evidence="6">
    <location>
        <begin position="61"/>
        <end position="139"/>
    </location>
</feature>
<sequence length="139" mass="16087">MFLKSNKTETLYPYSANILIKRRNNNINAKNKRVFLILLFICLAIFAYFIFSKKAHAFTNDNIEKGKQIVIQSGCIRCHSFVKGKRIDNIATLAGWGNKHLSIKQTEKAIRSCRMDPYCSQILTNKQVKYVAYYLNSLK</sequence>
<dbReference type="Proteomes" id="UP000322454">
    <property type="component" value="Unassembled WGS sequence"/>
</dbReference>
<proteinExistence type="predicted"/>
<evidence type="ECO:0000259" key="6">
    <source>
        <dbReference type="PROSITE" id="PS51007"/>
    </source>
</evidence>
<feature type="transmembrane region" description="Helical" evidence="5">
    <location>
        <begin position="33"/>
        <end position="51"/>
    </location>
</feature>
<accession>A0A520X604</accession>
<evidence type="ECO:0000256" key="2">
    <source>
        <dbReference type="ARBA" id="ARBA00022723"/>
    </source>
</evidence>
<name>A0A520X604_9DELT</name>
<keyword evidence="5" id="KW-0472">Membrane</keyword>
<comment type="caution">
    <text evidence="7">The sequence shown here is derived from an EMBL/GenBank/DDBJ whole genome shotgun (WGS) entry which is preliminary data.</text>
</comment>
<dbReference type="GO" id="GO:0046872">
    <property type="term" value="F:metal ion binding"/>
    <property type="evidence" value="ECO:0007669"/>
    <property type="project" value="UniProtKB-KW"/>
</dbReference>
<evidence type="ECO:0000256" key="4">
    <source>
        <dbReference type="PROSITE-ProRule" id="PRU00433"/>
    </source>
</evidence>
<evidence type="ECO:0000313" key="8">
    <source>
        <dbReference type="Proteomes" id="UP000322454"/>
    </source>
</evidence>
<evidence type="ECO:0000313" key="7">
    <source>
        <dbReference type="EMBL" id="RZV36647.1"/>
    </source>
</evidence>
<organism evidence="7 8">
    <name type="scientific">Candidatus Acidulodesulfobacterium acidiphilum</name>
    <dbReference type="NCBI Taxonomy" id="2597224"/>
    <lineage>
        <taxon>Bacteria</taxon>
        <taxon>Deltaproteobacteria</taxon>
        <taxon>Candidatus Acidulodesulfobacterales</taxon>
        <taxon>Candidatus Acidulodesulfobacterium</taxon>
    </lineage>
</organism>
<evidence type="ECO:0000256" key="3">
    <source>
        <dbReference type="ARBA" id="ARBA00023004"/>
    </source>
</evidence>
<keyword evidence="5" id="KW-0812">Transmembrane</keyword>